<feature type="region of interest" description="Disordered" evidence="1">
    <location>
        <begin position="56"/>
        <end position="112"/>
    </location>
</feature>
<proteinExistence type="predicted"/>
<organism evidence="2 3">
    <name type="scientific">Xanthomonas rydalmerensis</name>
    <dbReference type="NCBI Taxonomy" id="3046274"/>
    <lineage>
        <taxon>Bacteria</taxon>
        <taxon>Pseudomonadati</taxon>
        <taxon>Pseudomonadota</taxon>
        <taxon>Gammaproteobacteria</taxon>
        <taxon>Lysobacterales</taxon>
        <taxon>Lysobacteraceae</taxon>
        <taxon>Xanthomonas</taxon>
    </lineage>
</organism>
<keyword evidence="3" id="KW-1185">Reference proteome</keyword>
<reference evidence="2 3" key="1">
    <citation type="submission" date="2023-05" db="EMBL/GenBank/DDBJ databases">
        <title>Xanthomonas rydalmerenesis sp. nov., a novel Xanthomonas species isolated from Fragaria x ananassa.</title>
        <authorList>
            <person name="McKnight D.J.E."/>
            <person name="Wong-Bajracharya J."/>
            <person name="Okoh E.B."/>
            <person name="Snijders F."/>
            <person name="Lidbetter F."/>
            <person name="Webster J."/>
            <person name="Djordjevic S.P."/>
            <person name="Bogema D.R."/>
            <person name="Chapman T.A."/>
        </authorList>
    </citation>
    <scope>NUCLEOTIDE SEQUENCE [LARGE SCALE GENOMIC DNA]</scope>
    <source>
        <strain evidence="2 3">DAR34883</strain>
    </source>
</reference>
<dbReference type="RefSeq" id="WP_317843388.1">
    <property type="nucleotide sequence ID" value="NZ_CP126170.1"/>
</dbReference>
<dbReference type="EMBL" id="CP126172">
    <property type="protein sequence ID" value="WOS39387.1"/>
    <property type="molecule type" value="Genomic_DNA"/>
</dbReference>
<sequence length="159" mass="17431">MMLLLVQRIFEKKSAVTRDGGTFRLAAVPPGGRGSNPTLEGLPDGVPPAFTAKLTHRLTRQVRVRNDRSTPELPPDGGQDSNPRPMEFRLHPPGNAYNRADDGHDKGDGTFPLYPTELPPIEGWAGLEPATWSFKGCSSIGIRERRRRNMEAASTTSVN</sequence>
<accession>A0ABZ0JHV5</accession>
<feature type="compositionally biased region" description="Basic and acidic residues" evidence="1">
    <location>
        <begin position="99"/>
        <end position="108"/>
    </location>
</feature>
<dbReference type="Proteomes" id="UP001302020">
    <property type="component" value="Chromosome"/>
</dbReference>
<protein>
    <submittedName>
        <fullName evidence="2">Uncharacterized protein</fullName>
    </submittedName>
</protein>
<evidence type="ECO:0000313" key="2">
    <source>
        <dbReference type="EMBL" id="WOS39387.1"/>
    </source>
</evidence>
<gene>
    <name evidence="2" type="ORF">QN243_13220</name>
</gene>
<name>A0ABZ0JHV5_9XANT</name>
<evidence type="ECO:0000256" key="1">
    <source>
        <dbReference type="SAM" id="MobiDB-lite"/>
    </source>
</evidence>
<evidence type="ECO:0000313" key="3">
    <source>
        <dbReference type="Proteomes" id="UP001302020"/>
    </source>
</evidence>